<reference evidence="1" key="1">
    <citation type="submission" date="2014-11" db="EMBL/GenBank/DDBJ databases">
        <authorList>
            <person name="Amaro Gonzalez C."/>
        </authorList>
    </citation>
    <scope>NUCLEOTIDE SEQUENCE</scope>
</reference>
<dbReference type="EMBL" id="GBXM01082152">
    <property type="protein sequence ID" value="JAH26425.1"/>
    <property type="molecule type" value="Transcribed_RNA"/>
</dbReference>
<name>A0A0E9RD70_ANGAN</name>
<organism evidence="1">
    <name type="scientific">Anguilla anguilla</name>
    <name type="common">European freshwater eel</name>
    <name type="synonym">Muraena anguilla</name>
    <dbReference type="NCBI Taxonomy" id="7936"/>
    <lineage>
        <taxon>Eukaryota</taxon>
        <taxon>Metazoa</taxon>
        <taxon>Chordata</taxon>
        <taxon>Craniata</taxon>
        <taxon>Vertebrata</taxon>
        <taxon>Euteleostomi</taxon>
        <taxon>Actinopterygii</taxon>
        <taxon>Neopterygii</taxon>
        <taxon>Teleostei</taxon>
        <taxon>Anguilliformes</taxon>
        <taxon>Anguillidae</taxon>
        <taxon>Anguilla</taxon>
    </lineage>
</organism>
<sequence>MKLKKNPFTECVILKKKKTNLTNNTLWNSSP</sequence>
<accession>A0A0E9RD70</accession>
<evidence type="ECO:0000313" key="1">
    <source>
        <dbReference type="EMBL" id="JAH26425.1"/>
    </source>
</evidence>
<proteinExistence type="predicted"/>
<protein>
    <submittedName>
        <fullName evidence="1">Uncharacterized protein</fullName>
    </submittedName>
</protein>
<reference evidence="1" key="2">
    <citation type="journal article" date="2015" name="Fish Shellfish Immunol.">
        <title>Early steps in the European eel (Anguilla anguilla)-Vibrio vulnificus interaction in the gills: Role of the RtxA13 toxin.</title>
        <authorList>
            <person name="Callol A."/>
            <person name="Pajuelo D."/>
            <person name="Ebbesson L."/>
            <person name="Teles M."/>
            <person name="MacKenzie S."/>
            <person name="Amaro C."/>
        </authorList>
    </citation>
    <scope>NUCLEOTIDE SEQUENCE</scope>
</reference>
<dbReference type="AlphaFoldDB" id="A0A0E9RD70"/>